<dbReference type="InterPro" id="IPR037121">
    <property type="entry name" value="Ribosomal_bL25_C"/>
</dbReference>
<feature type="compositionally biased region" description="Acidic residues" evidence="6">
    <location>
        <begin position="189"/>
        <end position="200"/>
    </location>
</feature>
<dbReference type="AlphaFoldDB" id="D1B5L5"/>
<dbReference type="PANTHER" id="PTHR33284:SF1">
    <property type="entry name" value="RIBOSOMAL PROTEIN L25_GLN-TRNA SYNTHETASE, ANTI-CODON-BINDING DOMAIN-CONTAINING PROTEIN"/>
    <property type="match status" value="1"/>
</dbReference>
<dbReference type="eggNOG" id="COG1825">
    <property type="taxonomic scope" value="Bacteria"/>
</dbReference>
<dbReference type="GO" id="GO:0003735">
    <property type="term" value="F:structural constituent of ribosome"/>
    <property type="evidence" value="ECO:0007669"/>
    <property type="project" value="InterPro"/>
</dbReference>
<dbReference type="RefSeq" id="WP_012869821.1">
    <property type="nucleotide sequence ID" value="NC_013522.1"/>
</dbReference>
<keyword evidence="1 5" id="KW-0699">rRNA-binding</keyword>
<dbReference type="PATRIC" id="fig|525903.6.peg.1073"/>
<reference evidence="9 10" key="1">
    <citation type="journal article" date="2009" name="Stand. Genomic Sci.">
        <title>Complete genome sequence of Thermanaerovibrio acidaminovorans type strain (Su883).</title>
        <authorList>
            <person name="Chovatia M."/>
            <person name="Sikorski J."/>
            <person name="Schroder M."/>
            <person name="Lapidus A."/>
            <person name="Nolan M."/>
            <person name="Tice H."/>
            <person name="Glavina Del Rio T."/>
            <person name="Copeland A."/>
            <person name="Cheng J.F."/>
            <person name="Lucas S."/>
            <person name="Chen F."/>
            <person name="Bruce D."/>
            <person name="Goodwin L."/>
            <person name="Pitluck S."/>
            <person name="Ivanova N."/>
            <person name="Mavromatis K."/>
            <person name="Ovchinnikova G."/>
            <person name="Pati A."/>
            <person name="Chen A."/>
            <person name="Palaniappan K."/>
            <person name="Land M."/>
            <person name="Hauser L."/>
            <person name="Chang Y.J."/>
            <person name="Jeffries C.D."/>
            <person name="Chain P."/>
            <person name="Saunders E."/>
            <person name="Detter J.C."/>
            <person name="Brettin T."/>
            <person name="Rohde M."/>
            <person name="Goker M."/>
            <person name="Spring S."/>
            <person name="Bristow J."/>
            <person name="Markowitz V."/>
            <person name="Hugenholtz P."/>
            <person name="Kyrpides N.C."/>
            <person name="Klenk H.P."/>
            <person name="Eisen J.A."/>
        </authorList>
    </citation>
    <scope>NUCLEOTIDE SEQUENCE [LARGE SCALE GENOMIC DNA]</scope>
    <source>
        <strain evidence="10">ATCC 49978 / DSM 6589 / Su883</strain>
    </source>
</reference>
<proteinExistence type="inferred from homology"/>
<dbReference type="GO" id="GO:0006412">
    <property type="term" value="P:translation"/>
    <property type="evidence" value="ECO:0007669"/>
    <property type="project" value="UniProtKB-UniRule"/>
</dbReference>
<dbReference type="KEGG" id="tai:Taci_1074"/>
<gene>
    <name evidence="5" type="primary">rplY</name>
    <name evidence="5" type="synonym">ctc</name>
    <name evidence="9" type="ordered locus">Taci_1074</name>
</gene>
<protein>
    <recommendedName>
        <fullName evidence="5">Large ribosomal subunit protein bL25</fullName>
    </recommendedName>
    <alternativeName>
        <fullName evidence="5">General stress protein CTC</fullName>
    </alternativeName>
</protein>
<organism evidence="9 10">
    <name type="scientific">Thermanaerovibrio acidaminovorans (strain ATCC 49978 / DSM 6589 / Su883)</name>
    <name type="common">Selenomonas acidaminovorans</name>
    <dbReference type="NCBI Taxonomy" id="525903"/>
    <lineage>
        <taxon>Bacteria</taxon>
        <taxon>Thermotogati</taxon>
        <taxon>Synergistota</taxon>
        <taxon>Synergistia</taxon>
        <taxon>Synergistales</taxon>
        <taxon>Synergistaceae</taxon>
        <taxon>Thermanaerovibrio</taxon>
    </lineage>
</organism>
<dbReference type="OrthoDB" id="9806411at2"/>
<evidence type="ECO:0000259" key="7">
    <source>
        <dbReference type="Pfam" id="PF01386"/>
    </source>
</evidence>
<dbReference type="InterPro" id="IPR020057">
    <property type="entry name" value="Ribosomal_bL25_b-dom"/>
</dbReference>
<dbReference type="NCBIfam" id="TIGR00731">
    <property type="entry name" value="bL25_bact_ctc"/>
    <property type="match status" value="1"/>
</dbReference>
<dbReference type="InterPro" id="IPR011035">
    <property type="entry name" value="Ribosomal_bL25/Gln-tRNA_synth"/>
</dbReference>
<dbReference type="EMBL" id="CP001818">
    <property type="protein sequence ID" value="ACZ19306.1"/>
    <property type="molecule type" value="Genomic_DNA"/>
</dbReference>
<dbReference type="PANTHER" id="PTHR33284">
    <property type="entry name" value="RIBOSOMAL PROTEIN L25/GLN-TRNA SYNTHETASE, ANTI-CODON-BINDING DOMAIN-CONTAINING PROTEIN"/>
    <property type="match status" value="1"/>
</dbReference>
<keyword evidence="4 5" id="KW-0687">Ribonucleoprotein</keyword>
<keyword evidence="2 5" id="KW-0694">RNA-binding</keyword>
<evidence type="ECO:0000256" key="2">
    <source>
        <dbReference type="ARBA" id="ARBA00022884"/>
    </source>
</evidence>
<evidence type="ECO:0000313" key="10">
    <source>
        <dbReference type="Proteomes" id="UP000002030"/>
    </source>
</evidence>
<dbReference type="HAMAP" id="MF_01334">
    <property type="entry name" value="Ribosomal_bL25_CTC"/>
    <property type="match status" value="1"/>
</dbReference>
<dbReference type="Proteomes" id="UP000002030">
    <property type="component" value="Chromosome"/>
</dbReference>
<evidence type="ECO:0000313" key="9">
    <source>
        <dbReference type="EMBL" id="ACZ19306.1"/>
    </source>
</evidence>
<sequence>MKERVQVQFKSREGLGKGACRKLRSEGMVPAVVYGPGYQSGKPGFVNEREVYKVCGTDTWETTVIELNVDGNPEMALIREIQRHPLTRDIVHLDFLQMKKDHKVRVQVPVHLMNKGICVGVKQGGVLEQHHHEITVEVFPEDIPERVDIDVKGLELGAEVRISDLNLGDRIHWALPTDTVIVAVRSPEEESETQEGEAQEVEVLAKGKAKKGE</sequence>
<keyword evidence="3 5" id="KW-0689">Ribosomal protein</keyword>
<keyword evidence="10" id="KW-1185">Reference proteome</keyword>
<evidence type="ECO:0000256" key="6">
    <source>
        <dbReference type="SAM" id="MobiDB-lite"/>
    </source>
</evidence>
<evidence type="ECO:0000256" key="5">
    <source>
        <dbReference type="HAMAP-Rule" id="MF_01334"/>
    </source>
</evidence>
<evidence type="ECO:0000259" key="8">
    <source>
        <dbReference type="Pfam" id="PF14693"/>
    </source>
</evidence>
<dbReference type="Pfam" id="PF14693">
    <property type="entry name" value="Ribosomal_TL5_C"/>
    <property type="match status" value="1"/>
</dbReference>
<feature type="domain" description="Large ribosomal subunit protein bL25 L25" evidence="7">
    <location>
        <begin position="9"/>
        <end position="95"/>
    </location>
</feature>
<dbReference type="InterPro" id="IPR020930">
    <property type="entry name" value="Ribosomal_uL5_bac-type"/>
</dbReference>
<dbReference type="CDD" id="cd00495">
    <property type="entry name" value="Ribosomal_L25_TL5_CTC"/>
    <property type="match status" value="1"/>
</dbReference>
<dbReference type="Pfam" id="PF01386">
    <property type="entry name" value="Ribosomal_L25p"/>
    <property type="match status" value="1"/>
</dbReference>
<comment type="function">
    <text evidence="5">This is one of the proteins that binds to the 5S RNA in the ribosome where it forms part of the central protuberance.</text>
</comment>
<dbReference type="InterPro" id="IPR029751">
    <property type="entry name" value="Ribosomal_L25_dom"/>
</dbReference>
<accession>D1B5L5</accession>
<dbReference type="HOGENOM" id="CLU_075939_0_1_0"/>
<comment type="similarity">
    <text evidence="5">Belongs to the bacterial ribosomal protein bL25 family. CTC subfamily.</text>
</comment>
<dbReference type="NCBIfam" id="NF004128">
    <property type="entry name" value="PRK05618.1-2"/>
    <property type="match status" value="1"/>
</dbReference>
<dbReference type="EnsemblBacteria" id="ACZ19306">
    <property type="protein sequence ID" value="ACZ19306"/>
    <property type="gene ID" value="Taci_1074"/>
</dbReference>
<dbReference type="SUPFAM" id="SSF50715">
    <property type="entry name" value="Ribosomal protein L25-like"/>
    <property type="match status" value="1"/>
</dbReference>
<evidence type="ECO:0000256" key="4">
    <source>
        <dbReference type="ARBA" id="ARBA00023274"/>
    </source>
</evidence>
<comment type="subunit">
    <text evidence="5">Part of the 50S ribosomal subunit; part of the 5S rRNA/L5/L18/L25 subcomplex. Contacts the 5S rRNA. Binds to the 5S rRNA independently of L5 and L18.</text>
</comment>
<evidence type="ECO:0000256" key="3">
    <source>
        <dbReference type="ARBA" id="ARBA00022980"/>
    </source>
</evidence>
<dbReference type="GO" id="GO:0022625">
    <property type="term" value="C:cytosolic large ribosomal subunit"/>
    <property type="evidence" value="ECO:0007669"/>
    <property type="project" value="TreeGrafter"/>
</dbReference>
<dbReference type="Gene3D" id="2.170.120.20">
    <property type="entry name" value="Ribosomal protein L25, beta domain"/>
    <property type="match status" value="1"/>
</dbReference>
<dbReference type="STRING" id="525903.Taci_1074"/>
<dbReference type="GO" id="GO:0008097">
    <property type="term" value="F:5S rRNA binding"/>
    <property type="evidence" value="ECO:0007669"/>
    <property type="project" value="InterPro"/>
</dbReference>
<feature type="region of interest" description="Disordered" evidence="6">
    <location>
        <begin position="186"/>
        <end position="213"/>
    </location>
</feature>
<evidence type="ECO:0000256" key="1">
    <source>
        <dbReference type="ARBA" id="ARBA00022730"/>
    </source>
</evidence>
<feature type="domain" description="Large ribosomal subunit protein bL25 beta" evidence="8">
    <location>
        <begin position="103"/>
        <end position="187"/>
    </location>
</feature>
<dbReference type="InterPro" id="IPR001021">
    <property type="entry name" value="Ribosomal_bL25_long"/>
</dbReference>
<name>D1B5L5_THEAS</name>
<dbReference type="Gene3D" id="2.40.240.10">
    <property type="entry name" value="Ribosomal Protein L25, Chain P"/>
    <property type="match status" value="1"/>
</dbReference>
<dbReference type="InterPro" id="IPR020056">
    <property type="entry name" value="Rbsml_bL25/Gln-tRNA_synth_N"/>
</dbReference>